<evidence type="ECO:0000259" key="2">
    <source>
        <dbReference type="PROSITE" id="PS50113"/>
    </source>
</evidence>
<dbReference type="InterPro" id="IPR050706">
    <property type="entry name" value="Cyclic-di-GMP_PDE-like"/>
</dbReference>
<sequence>MQNRMTVGPVIRQPAGKGARRRMLRTFKNYYESLFHASPNAYILLTPDLILVDINAAHLRLTGFERQEVLGRHLFDVFPVPGEAQLQQLRASFARVVANEVEDTIHHLHYPIVHRTGTGEVWEDRYWTVVNTPLFDEDGEVSLILNYVTDISHFFQQDGAERNRFSNLQDIRRANLALELSAMDSERKRLRALMEQAPGFVAVGRGNRHTFELANKAYYQLVGHRELLGKPVREALPELEGQGFYELLDQVYQSGKPFIGRAMPILFQQEPGSPLVERYIDFVYQPIFEQDGTVSGIFVQGHDVTEAHELSQKLSHQAAHDSLTGLFNRREFGLQVERAIKNLSGKHDGHSLMYLDLDQFKLVNDTCGHRAGDEFLRLISMVLNSKIKSTDILARLGGDEFGLLLENCPIETACHIAEELRQAIKDVEFIWQNRVFGGSVSIGLLSFSDPATSPADALSAADSACFLAKEKGRNRVQVYRQEDNELVARWREMDWVGRLRTALKEERIELYAQRIEALSSDAEKVAHHEILIRLRDDEGEMVPPMAFIPAAERYGLMPSIDRYVIEKAFAYLADENKPGGRPLLLSINLSGNTLNDEHIASFISKTAQASGVNPAQICFEITETAAVANLTHTASLIGEIKQHGFRFALDDFGSGMSSFGYLKYLPVDFLKIDGVFIKHILEDKVDAAMVEAIARVASVMGIQTVAEYVENDTVRKLLEEIGVDYGQGYGIHEPEPIRSMSRR</sequence>
<dbReference type="SUPFAM" id="SSF141868">
    <property type="entry name" value="EAL domain-like"/>
    <property type="match status" value="1"/>
</dbReference>
<dbReference type="CDD" id="cd01948">
    <property type="entry name" value="EAL"/>
    <property type="match status" value="1"/>
</dbReference>
<dbReference type="CDD" id="cd01949">
    <property type="entry name" value="GGDEF"/>
    <property type="match status" value="1"/>
</dbReference>
<dbReference type="PROSITE" id="PS50887">
    <property type="entry name" value="GGDEF"/>
    <property type="match status" value="1"/>
</dbReference>
<dbReference type="InterPro" id="IPR035919">
    <property type="entry name" value="EAL_sf"/>
</dbReference>
<feature type="domain" description="EAL" evidence="3">
    <location>
        <begin position="492"/>
        <end position="743"/>
    </location>
</feature>
<evidence type="ECO:0000259" key="3">
    <source>
        <dbReference type="PROSITE" id="PS50883"/>
    </source>
</evidence>
<dbReference type="SUPFAM" id="SSF55073">
    <property type="entry name" value="Nucleotide cyclase"/>
    <property type="match status" value="1"/>
</dbReference>
<dbReference type="InterPro" id="IPR000014">
    <property type="entry name" value="PAS"/>
</dbReference>
<dbReference type="PROSITE" id="PS50883">
    <property type="entry name" value="EAL"/>
    <property type="match status" value="1"/>
</dbReference>
<evidence type="ECO:0000259" key="1">
    <source>
        <dbReference type="PROSITE" id="PS50112"/>
    </source>
</evidence>
<evidence type="ECO:0000313" key="6">
    <source>
        <dbReference type="Proteomes" id="UP001334732"/>
    </source>
</evidence>
<dbReference type="PROSITE" id="PS50113">
    <property type="entry name" value="PAC"/>
    <property type="match status" value="1"/>
</dbReference>
<dbReference type="Pfam" id="PF00990">
    <property type="entry name" value="GGDEF"/>
    <property type="match status" value="1"/>
</dbReference>
<dbReference type="InterPro" id="IPR000160">
    <property type="entry name" value="GGDEF_dom"/>
</dbReference>
<evidence type="ECO:0000259" key="4">
    <source>
        <dbReference type="PROSITE" id="PS50887"/>
    </source>
</evidence>
<evidence type="ECO:0000313" key="5">
    <source>
        <dbReference type="EMBL" id="WRS38935.1"/>
    </source>
</evidence>
<name>A0ABZ1CJ01_9PROT</name>
<dbReference type="Pfam" id="PF08448">
    <property type="entry name" value="PAS_4"/>
    <property type="match status" value="2"/>
</dbReference>
<dbReference type="InterPro" id="IPR000700">
    <property type="entry name" value="PAS-assoc_C"/>
</dbReference>
<dbReference type="CDD" id="cd00130">
    <property type="entry name" value="PAS"/>
    <property type="match status" value="1"/>
</dbReference>
<dbReference type="InterPro" id="IPR043128">
    <property type="entry name" value="Rev_trsase/Diguanyl_cyclase"/>
</dbReference>
<dbReference type="EMBL" id="CP141769">
    <property type="protein sequence ID" value="WRS38935.1"/>
    <property type="molecule type" value="Genomic_DNA"/>
</dbReference>
<dbReference type="Gene3D" id="3.30.450.20">
    <property type="entry name" value="PAS domain"/>
    <property type="match status" value="2"/>
</dbReference>
<feature type="domain" description="PAC" evidence="2">
    <location>
        <begin position="261"/>
        <end position="316"/>
    </location>
</feature>
<gene>
    <name evidence="5" type="ORF">VA613_13130</name>
</gene>
<dbReference type="SMART" id="SM00091">
    <property type="entry name" value="PAS"/>
    <property type="match status" value="2"/>
</dbReference>
<dbReference type="PANTHER" id="PTHR33121:SF23">
    <property type="entry name" value="CYCLIC DI-GMP PHOSPHODIESTERASE PDEB"/>
    <property type="match status" value="1"/>
</dbReference>
<dbReference type="SMART" id="SM00267">
    <property type="entry name" value="GGDEF"/>
    <property type="match status" value="1"/>
</dbReference>
<dbReference type="InterPro" id="IPR013656">
    <property type="entry name" value="PAS_4"/>
</dbReference>
<dbReference type="SUPFAM" id="SSF55785">
    <property type="entry name" value="PYP-like sensor domain (PAS domain)"/>
    <property type="match status" value="2"/>
</dbReference>
<feature type="domain" description="PAS" evidence="1">
    <location>
        <begin position="27"/>
        <end position="100"/>
    </location>
</feature>
<dbReference type="Gene3D" id="3.30.70.270">
    <property type="match status" value="1"/>
</dbReference>
<dbReference type="Proteomes" id="UP001334732">
    <property type="component" value="Chromosome"/>
</dbReference>
<proteinExistence type="predicted"/>
<reference evidence="5 6" key="1">
    <citation type="submission" date="2023-12" db="EMBL/GenBank/DDBJ databases">
        <title>Thiobacillus sedimentum sp. nov., a chemolithoautotrophic sulfur-oxidizing bacterium isolated from freshwater sediment.</title>
        <authorList>
            <person name="Luo J."/>
            <person name="Dai C."/>
        </authorList>
    </citation>
    <scope>NUCLEOTIDE SEQUENCE [LARGE SCALE GENOMIC DNA]</scope>
    <source>
        <strain evidence="5 6">SCUT-2</strain>
    </source>
</reference>
<accession>A0ABZ1CJ01</accession>
<organism evidence="5 6">
    <name type="scientific">Thiobacillus sedimenti</name>
    <dbReference type="NCBI Taxonomy" id="3110231"/>
    <lineage>
        <taxon>Bacteria</taxon>
        <taxon>Pseudomonadati</taxon>
        <taxon>Pseudomonadota</taxon>
        <taxon>Betaproteobacteria</taxon>
        <taxon>Nitrosomonadales</taxon>
        <taxon>Thiobacillaceae</taxon>
        <taxon>Thiobacillus</taxon>
    </lineage>
</organism>
<dbReference type="InterPro" id="IPR035965">
    <property type="entry name" value="PAS-like_dom_sf"/>
</dbReference>
<dbReference type="RefSeq" id="WP_324779467.1">
    <property type="nucleotide sequence ID" value="NZ_CP141769.1"/>
</dbReference>
<protein>
    <submittedName>
        <fullName evidence="5">EAL domain-containing protein</fullName>
    </submittedName>
</protein>
<feature type="domain" description="GGDEF" evidence="4">
    <location>
        <begin position="348"/>
        <end position="481"/>
    </location>
</feature>
<dbReference type="Gene3D" id="3.20.20.450">
    <property type="entry name" value="EAL domain"/>
    <property type="match status" value="1"/>
</dbReference>
<dbReference type="PANTHER" id="PTHR33121">
    <property type="entry name" value="CYCLIC DI-GMP PHOSPHODIESTERASE PDEF"/>
    <property type="match status" value="1"/>
</dbReference>
<dbReference type="Pfam" id="PF00563">
    <property type="entry name" value="EAL"/>
    <property type="match status" value="1"/>
</dbReference>
<dbReference type="PROSITE" id="PS50112">
    <property type="entry name" value="PAS"/>
    <property type="match status" value="1"/>
</dbReference>
<dbReference type="InterPro" id="IPR029787">
    <property type="entry name" value="Nucleotide_cyclase"/>
</dbReference>
<dbReference type="InterPro" id="IPR001633">
    <property type="entry name" value="EAL_dom"/>
</dbReference>
<dbReference type="SMART" id="SM00052">
    <property type="entry name" value="EAL"/>
    <property type="match status" value="1"/>
</dbReference>
<dbReference type="NCBIfam" id="TIGR00254">
    <property type="entry name" value="GGDEF"/>
    <property type="match status" value="1"/>
</dbReference>
<keyword evidence="6" id="KW-1185">Reference proteome</keyword>
<dbReference type="NCBIfam" id="TIGR00229">
    <property type="entry name" value="sensory_box"/>
    <property type="match status" value="2"/>
</dbReference>